<accession>A0A5N1INT8</accession>
<dbReference type="GO" id="GO:0015628">
    <property type="term" value="P:protein secretion by the type II secretion system"/>
    <property type="evidence" value="ECO:0007669"/>
    <property type="project" value="TreeGrafter"/>
</dbReference>
<keyword evidence="3" id="KW-1185">Reference proteome</keyword>
<dbReference type="AlphaFoldDB" id="A0A5N1INT8"/>
<dbReference type="GO" id="GO:0015627">
    <property type="term" value="C:type II protein secretion system complex"/>
    <property type="evidence" value="ECO:0007669"/>
    <property type="project" value="TreeGrafter"/>
</dbReference>
<dbReference type="Gene3D" id="1.10.150.310">
    <property type="entry name" value="Tex RuvX-like domain-like"/>
    <property type="match status" value="1"/>
</dbReference>
<protein>
    <submittedName>
        <fullName evidence="2">Helix-hairpin-helix domain-containing protein</fullName>
    </submittedName>
</protein>
<dbReference type="SUPFAM" id="SSF47781">
    <property type="entry name" value="RuvA domain 2-like"/>
    <property type="match status" value="3"/>
</dbReference>
<dbReference type="Proteomes" id="UP000326570">
    <property type="component" value="Unassembled WGS sequence"/>
</dbReference>
<dbReference type="RefSeq" id="WP_150904718.1">
    <property type="nucleotide sequence ID" value="NZ_VTWT01000008.1"/>
</dbReference>
<dbReference type="EMBL" id="VTWT01000008">
    <property type="protein sequence ID" value="KAA9331195.1"/>
    <property type="molecule type" value="Genomic_DNA"/>
</dbReference>
<dbReference type="PANTHER" id="PTHR21180">
    <property type="entry name" value="ENDONUCLEASE/EXONUCLEASE/PHOSPHATASE FAMILY DOMAIN-CONTAINING PROTEIN 1"/>
    <property type="match status" value="1"/>
</dbReference>
<gene>
    <name evidence="2" type="ORF">F0P94_15010</name>
</gene>
<sequence length="308" mass="36159">MQKIRLWIRKNFAFSQRETSGFLYLLGLMLFLMLLPFIFKPRTEPYNSARDQEILDSLALLLDDVEEARRSTFSAKKTSFKLKPFDPNELSEQEWTAMGVKPWLAKRILNYRSKVGDFKSKAEVKKIYGFPEEIYAQLAPFIMLPETTENDREFAGKSNRNYESRNFEAGRKSFKLQPFDINLADTSELKRIRGIGSKLSQRILKYRDRLGGFTSEEQLKEVFALQPETLDSLRKYTYVENDFSPKKINLNTVTLEELKTHPYLKFNQSRAIIAYREQHGPYQKIEDLKKIKLMDEATFAKLRPYLAL</sequence>
<evidence type="ECO:0000256" key="1">
    <source>
        <dbReference type="SAM" id="Phobius"/>
    </source>
</evidence>
<name>A0A5N1INT8_9BACT</name>
<keyword evidence="1" id="KW-0812">Transmembrane</keyword>
<dbReference type="Pfam" id="PF12836">
    <property type="entry name" value="HHH_3"/>
    <property type="match status" value="3"/>
</dbReference>
<dbReference type="Gene3D" id="1.10.150.280">
    <property type="entry name" value="AF1531-like domain"/>
    <property type="match status" value="2"/>
</dbReference>
<evidence type="ECO:0000313" key="3">
    <source>
        <dbReference type="Proteomes" id="UP000326570"/>
    </source>
</evidence>
<dbReference type="InterPro" id="IPR051675">
    <property type="entry name" value="Endo/Exo/Phosphatase_dom_1"/>
</dbReference>
<dbReference type="InterPro" id="IPR010994">
    <property type="entry name" value="RuvA_2-like"/>
</dbReference>
<keyword evidence="1" id="KW-1133">Transmembrane helix</keyword>
<dbReference type="PANTHER" id="PTHR21180:SF32">
    <property type="entry name" value="ENDONUCLEASE_EXONUCLEASE_PHOSPHATASE FAMILY DOMAIN-CONTAINING PROTEIN 1"/>
    <property type="match status" value="1"/>
</dbReference>
<organism evidence="2 3">
    <name type="scientific">Adhaeribacter soli</name>
    <dbReference type="NCBI Taxonomy" id="2607655"/>
    <lineage>
        <taxon>Bacteria</taxon>
        <taxon>Pseudomonadati</taxon>
        <taxon>Bacteroidota</taxon>
        <taxon>Cytophagia</taxon>
        <taxon>Cytophagales</taxon>
        <taxon>Hymenobacteraceae</taxon>
        <taxon>Adhaeribacter</taxon>
    </lineage>
</organism>
<proteinExistence type="predicted"/>
<reference evidence="2 3" key="1">
    <citation type="submission" date="2019-09" db="EMBL/GenBank/DDBJ databases">
        <title>Genome sequence of Adhaeribacter sp. M2.</title>
        <authorList>
            <person name="Srinivasan S."/>
        </authorList>
    </citation>
    <scope>NUCLEOTIDE SEQUENCE [LARGE SCALE GENOMIC DNA]</scope>
    <source>
        <strain evidence="2 3">M2</strain>
    </source>
</reference>
<comment type="caution">
    <text evidence="2">The sequence shown here is derived from an EMBL/GenBank/DDBJ whole genome shotgun (WGS) entry which is preliminary data.</text>
</comment>
<keyword evidence="1" id="KW-0472">Membrane</keyword>
<feature type="transmembrane region" description="Helical" evidence="1">
    <location>
        <begin position="21"/>
        <end position="39"/>
    </location>
</feature>
<evidence type="ECO:0000313" key="2">
    <source>
        <dbReference type="EMBL" id="KAA9331195.1"/>
    </source>
</evidence>